<comment type="caution">
    <text evidence="1">The sequence shown here is derived from an EMBL/GenBank/DDBJ whole genome shotgun (WGS) entry which is preliminary data.</text>
</comment>
<evidence type="ECO:0000313" key="1">
    <source>
        <dbReference type="EMBL" id="EIW76571.1"/>
    </source>
</evidence>
<organism evidence="1 2">
    <name type="scientific">Coniophora puteana (strain RWD-64-598)</name>
    <name type="common">Brown rot fungus</name>
    <dbReference type="NCBI Taxonomy" id="741705"/>
    <lineage>
        <taxon>Eukaryota</taxon>
        <taxon>Fungi</taxon>
        <taxon>Dikarya</taxon>
        <taxon>Basidiomycota</taxon>
        <taxon>Agaricomycotina</taxon>
        <taxon>Agaricomycetes</taxon>
        <taxon>Agaricomycetidae</taxon>
        <taxon>Boletales</taxon>
        <taxon>Coniophorineae</taxon>
        <taxon>Coniophoraceae</taxon>
        <taxon>Coniophora</taxon>
    </lineage>
</organism>
<dbReference type="AlphaFoldDB" id="A0A5M3MD51"/>
<dbReference type="EMBL" id="JH711585">
    <property type="protein sequence ID" value="EIW76571.1"/>
    <property type="molecule type" value="Genomic_DNA"/>
</dbReference>
<gene>
    <name evidence="1" type="ORF">CONPUDRAFT_76210</name>
</gene>
<sequence>MHIPILRPHLAREYASSLTHRWRAGHTYRPVLIATQIRTVSSDERRRTFNIAGTARAKIKSSRFKGEMIEPWKGVIPSIIRPRPCFTRGVGYEDRVHWPRSGIDLAIEVSGRALYALRKKTGSPVAVLTANANQAWGRQKTFGTITGDRYREWKPRERQISGDCPWIRKCVCGGGRGKGEVEMNGKIEIKLPVGKRRGRLWHSRRRWRIWSGDIDALWTLGYENEAAGNGGMMRGERSAVDQ</sequence>
<proteinExistence type="predicted"/>
<dbReference type="KEGG" id="cput:CONPUDRAFT_76210"/>
<keyword evidence="2" id="KW-1185">Reference proteome</keyword>
<name>A0A5M3MD51_CONPW</name>
<protein>
    <submittedName>
        <fullName evidence="1">Uncharacterized protein</fullName>
    </submittedName>
</protein>
<dbReference type="RefSeq" id="XP_007772913.1">
    <property type="nucleotide sequence ID" value="XM_007774723.1"/>
</dbReference>
<dbReference type="GeneID" id="19209474"/>
<dbReference type="Proteomes" id="UP000053558">
    <property type="component" value="Unassembled WGS sequence"/>
</dbReference>
<accession>A0A5M3MD51</accession>
<reference evidence="2" key="1">
    <citation type="journal article" date="2012" name="Science">
        <title>The Paleozoic origin of enzymatic lignin decomposition reconstructed from 31 fungal genomes.</title>
        <authorList>
            <person name="Floudas D."/>
            <person name="Binder M."/>
            <person name="Riley R."/>
            <person name="Barry K."/>
            <person name="Blanchette R.A."/>
            <person name="Henrissat B."/>
            <person name="Martinez A.T."/>
            <person name="Otillar R."/>
            <person name="Spatafora J.W."/>
            <person name="Yadav J.S."/>
            <person name="Aerts A."/>
            <person name="Benoit I."/>
            <person name="Boyd A."/>
            <person name="Carlson A."/>
            <person name="Copeland A."/>
            <person name="Coutinho P.M."/>
            <person name="de Vries R.P."/>
            <person name="Ferreira P."/>
            <person name="Findley K."/>
            <person name="Foster B."/>
            <person name="Gaskell J."/>
            <person name="Glotzer D."/>
            <person name="Gorecki P."/>
            <person name="Heitman J."/>
            <person name="Hesse C."/>
            <person name="Hori C."/>
            <person name="Igarashi K."/>
            <person name="Jurgens J.A."/>
            <person name="Kallen N."/>
            <person name="Kersten P."/>
            <person name="Kohler A."/>
            <person name="Kuees U."/>
            <person name="Kumar T.K.A."/>
            <person name="Kuo A."/>
            <person name="LaButti K."/>
            <person name="Larrondo L.F."/>
            <person name="Lindquist E."/>
            <person name="Ling A."/>
            <person name="Lombard V."/>
            <person name="Lucas S."/>
            <person name="Lundell T."/>
            <person name="Martin R."/>
            <person name="McLaughlin D.J."/>
            <person name="Morgenstern I."/>
            <person name="Morin E."/>
            <person name="Murat C."/>
            <person name="Nagy L.G."/>
            <person name="Nolan M."/>
            <person name="Ohm R.A."/>
            <person name="Patyshakuliyeva A."/>
            <person name="Rokas A."/>
            <person name="Ruiz-Duenas F.J."/>
            <person name="Sabat G."/>
            <person name="Salamov A."/>
            <person name="Samejima M."/>
            <person name="Schmutz J."/>
            <person name="Slot J.C."/>
            <person name="St John F."/>
            <person name="Stenlid J."/>
            <person name="Sun H."/>
            <person name="Sun S."/>
            <person name="Syed K."/>
            <person name="Tsang A."/>
            <person name="Wiebenga A."/>
            <person name="Young D."/>
            <person name="Pisabarro A."/>
            <person name="Eastwood D.C."/>
            <person name="Martin F."/>
            <person name="Cullen D."/>
            <person name="Grigoriev I.V."/>
            <person name="Hibbett D.S."/>
        </authorList>
    </citation>
    <scope>NUCLEOTIDE SEQUENCE [LARGE SCALE GENOMIC DNA]</scope>
    <source>
        <strain evidence="2">RWD-64-598 SS2</strain>
    </source>
</reference>
<evidence type="ECO:0000313" key="2">
    <source>
        <dbReference type="Proteomes" id="UP000053558"/>
    </source>
</evidence>